<evidence type="ECO:0000256" key="6">
    <source>
        <dbReference type="ARBA" id="ARBA00023136"/>
    </source>
</evidence>
<proteinExistence type="inferred from homology"/>
<comment type="subcellular location">
    <subcellularLocation>
        <location evidence="1 7">Cell membrane</location>
        <topology evidence="1 7">Multi-pass membrane protein</topology>
    </subcellularLocation>
</comment>
<dbReference type="EMBL" id="FQVM01000003">
    <property type="protein sequence ID" value="SHE48223.1"/>
    <property type="molecule type" value="Genomic_DNA"/>
</dbReference>
<name>A0A1M4TUV7_9CLOT</name>
<feature type="domain" description="ABC transmembrane type-1" evidence="8">
    <location>
        <begin position="68"/>
        <end position="284"/>
    </location>
</feature>
<evidence type="ECO:0000256" key="7">
    <source>
        <dbReference type="RuleBase" id="RU363032"/>
    </source>
</evidence>
<dbReference type="OrthoDB" id="9779462at2"/>
<protein>
    <submittedName>
        <fullName evidence="9">Carbohydrate ABC transporter membrane protein 1, CUT1 family</fullName>
    </submittedName>
</protein>
<sequence length="295" mass="33590">MKDKKFKIFLAVCVLPAFLLFCFFAVYPVIKAFKMSMYNWSGLSSSAEFIGFDNFKTLFSDGAFWTSFKNNIFFLVFFPLITIIFSMIFAIILTQSKLREKSLYRVIFFFPNVLSMVVIGVLFTYIYDPSLGILNSFLDFIGLSTLKHAWLGESNTVLWALVFTMVWQAVGYYMVIYMAGLDSISPDLYEVADLEGATQVQKFKFVTLPLLWEVVRVTLVFFITNALNLSFIFVKIMTNGGPDGKSEVLLTYMFKQAFSNTNYGYAMAIGVVVFIFALGLAAIVNKVTEKENIQY</sequence>
<feature type="transmembrane region" description="Helical" evidence="7">
    <location>
        <begin position="7"/>
        <end position="30"/>
    </location>
</feature>
<dbReference type="GO" id="GO:0005886">
    <property type="term" value="C:plasma membrane"/>
    <property type="evidence" value="ECO:0007669"/>
    <property type="project" value="UniProtKB-SubCell"/>
</dbReference>
<dbReference type="SUPFAM" id="SSF161098">
    <property type="entry name" value="MetI-like"/>
    <property type="match status" value="1"/>
</dbReference>
<dbReference type="InterPro" id="IPR000515">
    <property type="entry name" value="MetI-like"/>
</dbReference>
<dbReference type="PANTHER" id="PTHR43227:SF11">
    <property type="entry name" value="BLL4140 PROTEIN"/>
    <property type="match status" value="1"/>
</dbReference>
<dbReference type="GO" id="GO:0055085">
    <property type="term" value="P:transmembrane transport"/>
    <property type="evidence" value="ECO:0007669"/>
    <property type="project" value="InterPro"/>
</dbReference>
<keyword evidence="10" id="KW-1185">Reference proteome</keyword>
<gene>
    <name evidence="9" type="ORF">SAMN05443638_103133</name>
</gene>
<dbReference type="CDD" id="cd06261">
    <property type="entry name" value="TM_PBP2"/>
    <property type="match status" value="1"/>
</dbReference>
<dbReference type="PANTHER" id="PTHR43227">
    <property type="entry name" value="BLL4140 PROTEIN"/>
    <property type="match status" value="1"/>
</dbReference>
<dbReference type="AlphaFoldDB" id="A0A1M4TUV7"/>
<dbReference type="Pfam" id="PF00528">
    <property type="entry name" value="BPD_transp_1"/>
    <property type="match status" value="1"/>
</dbReference>
<dbReference type="Gene3D" id="1.10.3720.10">
    <property type="entry name" value="MetI-like"/>
    <property type="match status" value="1"/>
</dbReference>
<dbReference type="RefSeq" id="WP_072892809.1">
    <property type="nucleotide sequence ID" value="NZ_FQVM01000003.1"/>
</dbReference>
<feature type="transmembrane region" description="Helical" evidence="7">
    <location>
        <begin position="210"/>
        <end position="234"/>
    </location>
</feature>
<keyword evidence="3" id="KW-1003">Cell membrane</keyword>
<dbReference type="InterPro" id="IPR050809">
    <property type="entry name" value="UgpAE/MalFG_permease"/>
</dbReference>
<evidence type="ECO:0000259" key="8">
    <source>
        <dbReference type="PROSITE" id="PS50928"/>
    </source>
</evidence>
<evidence type="ECO:0000256" key="4">
    <source>
        <dbReference type="ARBA" id="ARBA00022692"/>
    </source>
</evidence>
<evidence type="ECO:0000256" key="3">
    <source>
        <dbReference type="ARBA" id="ARBA00022475"/>
    </source>
</evidence>
<evidence type="ECO:0000256" key="1">
    <source>
        <dbReference type="ARBA" id="ARBA00004651"/>
    </source>
</evidence>
<feature type="transmembrane region" description="Helical" evidence="7">
    <location>
        <begin position="72"/>
        <end position="94"/>
    </location>
</feature>
<evidence type="ECO:0000256" key="2">
    <source>
        <dbReference type="ARBA" id="ARBA00022448"/>
    </source>
</evidence>
<comment type="similarity">
    <text evidence="7">Belongs to the binding-protein-dependent transport system permease family.</text>
</comment>
<evidence type="ECO:0000313" key="9">
    <source>
        <dbReference type="EMBL" id="SHE48223.1"/>
    </source>
</evidence>
<dbReference type="PROSITE" id="PS50928">
    <property type="entry name" value="ABC_TM1"/>
    <property type="match status" value="1"/>
</dbReference>
<accession>A0A1M4TUV7</accession>
<dbReference type="STRING" id="1533.SAMN05443638_103133"/>
<evidence type="ECO:0000313" key="10">
    <source>
        <dbReference type="Proteomes" id="UP000184035"/>
    </source>
</evidence>
<keyword evidence="4 7" id="KW-0812">Transmembrane</keyword>
<dbReference type="Proteomes" id="UP000184035">
    <property type="component" value="Unassembled WGS sequence"/>
</dbReference>
<feature type="transmembrane region" description="Helical" evidence="7">
    <location>
        <begin position="157"/>
        <end position="179"/>
    </location>
</feature>
<dbReference type="InterPro" id="IPR035906">
    <property type="entry name" value="MetI-like_sf"/>
</dbReference>
<reference evidence="9 10" key="1">
    <citation type="submission" date="2016-11" db="EMBL/GenBank/DDBJ databases">
        <authorList>
            <person name="Jaros S."/>
            <person name="Januszkiewicz K."/>
            <person name="Wedrychowicz H."/>
        </authorList>
    </citation>
    <scope>NUCLEOTIDE SEQUENCE [LARGE SCALE GENOMIC DNA]</scope>
    <source>
        <strain evidence="9 10">DSM 2631</strain>
    </source>
</reference>
<feature type="transmembrane region" description="Helical" evidence="7">
    <location>
        <begin position="106"/>
        <end position="127"/>
    </location>
</feature>
<feature type="transmembrane region" description="Helical" evidence="7">
    <location>
        <begin position="263"/>
        <end position="284"/>
    </location>
</feature>
<keyword evidence="2 7" id="KW-0813">Transport</keyword>
<keyword evidence="5 7" id="KW-1133">Transmembrane helix</keyword>
<keyword evidence="6 7" id="KW-0472">Membrane</keyword>
<organism evidence="9 10">
    <name type="scientific">Clostridium fallax</name>
    <dbReference type="NCBI Taxonomy" id="1533"/>
    <lineage>
        <taxon>Bacteria</taxon>
        <taxon>Bacillati</taxon>
        <taxon>Bacillota</taxon>
        <taxon>Clostridia</taxon>
        <taxon>Eubacteriales</taxon>
        <taxon>Clostridiaceae</taxon>
        <taxon>Clostridium</taxon>
    </lineage>
</organism>
<evidence type="ECO:0000256" key="5">
    <source>
        <dbReference type="ARBA" id="ARBA00022989"/>
    </source>
</evidence>